<protein>
    <submittedName>
        <fullName evidence="7">Unannotated protein</fullName>
    </submittedName>
</protein>
<dbReference type="Pfam" id="PF06965">
    <property type="entry name" value="Na_H_antiport_1"/>
    <property type="match status" value="1"/>
</dbReference>
<dbReference type="NCBIfam" id="TIGR00773">
    <property type="entry name" value="NhaA"/>
    <property type="match status" value="1"/>
</dbReference>
<dbReference type="EMBL" id="CAFBNE010000066">
    <property type="protein sequence ID" value="CAB4957817.1"/>
    <property type="molecule type" value="Genomic_DNA"/>
</dbReference>
<feature type="transmembrane region" description="Helical" evidence="6">
    <location>
        <begin position="228"/>
        <end position="251"/>
    </location>
</feature>
<keyword evidence="3 6" id="KW-0812">Transmembrane</keyword>
<comment type="subcellular location">
    <subcellularLocation>
        <location evidence="1">Cell inner membrane</location>
        <topology evidence="1">Multi-pass membrane protein</topology>
    </subcellularLocation>
</comment>
<evidence type="ECO:0000256" key="5">
    <source>
        <dbReference type="ARBA" id="ARBA00023136"/>
    </source>
</evidence>
<evidence type="ECO:0000256" key="1">
    <source>
        <dbReference type="ARBA" id="ARBA00004429"/>
    </source>
</evidence>
<keyword evidence="2" id="KW-1003">Cell membrane</keyword>
<name>A0A6J7KQB4_9ZZZZ</name>
<sequence length="284" mass="30066">MLVPALLFVAVNSTMVGGSLAGWGIPMATDIAFALAVLAVIGRRLPVALRAFLLTLAVVDDLGAITVIAIFYSKHFELAWFTLAIICLIGYALAQRRRIRSAWLYVPLALVAWYAMHESGVHATVTGVVLGLLTRVRSDPGEAEPPADRVAHRLHPWSAALCVPIFAFFAAGVDLRSIGLVEALSAPVAVGIVLGLVVGKPIGIVGTSWLVARFTRATLPKSIRWSDIFAVGVLAGIGFTVSLLITELAFLGEPMMVAEAKTAVLAASIISAALAAIALRLRRR</sequence>
<feature type="transmembrane region" description="Helical" evidence="6">
    <location>
        <begin position="23"/>
        <end position="41"/>
    </location>
</feature>
<evidence type="ECO:0000256" key="3">
    <source>
        <dbReference type="ARBA" id="ARBA00022692"/>
    </source>
</evidence>
<reference evidence="7" key="1">
    <citation type="submission" date="2020-05" db="EMBL/GenBank/DDBJ databases">
        <authorList>
            <person name="Chiriac C."/>
            <person name="Salcher M."/>
            <person name="Ghai R."/>
            <person name="Kavagutti S V."/>
        </authorList>
    </citation>
    <scope>NUCLEOTIDE SEQUENCE</scope>
</reference>
<dbReference type="PANTHER" id="PTHR30341">
    <property type="entry name" value="SODIUM ION/PROTON ANTIPORTER NHAA-RELATED"/>
    <property type="match status" value="1"/>
</dbReference>
<evidence type="ECO:0000256" key="2">
    <source>
        <dbReference type="ARBA" id="ARBA00022475"/>
    </source>
</evidence>
<feature type="transmembrane region" description="Helical" evidence="6">
    <location>
        <begin position="263"/>
        <end position="281"/>
    </location>
</feature>
<dbReference type="InterPro" id="IPR023171">
    <property type="entry name" value="Na/H_antiporter_dom_sf"/>
</dbReference>
<dbReference type="Gene3D" id="1.20.1530.10">
    <property type="entry name" value="Na+/H+ antiporter like domain"/>
    <property type="match status" value="1"/>
</dbReference>
<organism evidence="7">
    <name type="scientific">freshwater metagenome</name>
    <dbReference type="NCBI Taxonomy" id="449393"/>
    <lineage>
        <taxon>unclassified sequences</taxon>
        <taxon>metagenomes</taxon>
        <taxon>ecological metagenomes</taxon>
    </lineage>
</organism>
<dbReference type="PANTHER" id="PTHR30341:SF0">
    <property type="entry name" value="NA(+)_H(+) ANTIPORTER NHAA"/>
    <property type="match status" value="1"/>
</dbReference>
<proteinExistence type="predicted"/>
<evidence type="ECO:0000256" key="4">
    <source>
        <dbReference type="ARBA" id="ARBA00022989"/>
    </source>
</evidence>
<dbReference type="GO" id="GO:0005886">
    <property type="term" value="C:plasma membrane"/>
    <property type="evidence" value="ECO:0007669"/>
    <property type="project" value="UniProtKB-SubCell"/>
</dbReference>
<dbReference type="GO" id="GO:0006885">
    <property type="term" value="P:regulation of pH"/>
    <property type="evidence" value="ECO:0007669"/>
    <property type="project" value="InterPro"/>
</dbReference>
<feature type="transmembrane region" description="Helical" evidence="6">
    <location>
        <begin position="184"/>
        <end position="207"/>
    </location>
</feature>
<dbReference type="AlphaFoldDB" id="A0A6J7KQB4"/>
<feature type="transmembrane region" description="Helical" evidence="6">
    <location>
        <begin position="78"/>
        <end position="94"/>
    </location>
</feature>
<evidence type="ECO:0000313" key="7">
    <source>
        <dbReference type="EMBL" id="CAB4957817.1"/>
    </source>
</evidence>
<dbReference type="GO" id="GO:0015385">
    <property type="term" value="F:sodium:proton antiporter activity"/>
    <property type="evidence" value="ECO:0007669"/>
    <property type="project" value="TreeGrafter"/>
</dbReference>
<keyword evidence="4 6" id="KW-1133">Transmembrane helix</keyword>
<feature type="transmembrane region" description="Helical" evidence="6">
    <location>
        <begin position="53"/>
        <end position="72"/>
    </location>
</feature>
<gene>
    <name evidence="7" type="ORF">UFOPK3772_01993</name>
</gene>
<evidence type="ECO:0000256" key="6">
    <source>
        <dbReference type="SAM" id="Phobius"/>
    </source>
</evidence>
<feature type="transmembrane region" description="Helical" evidence="6">
    <location>
        <begin position="154"/>
        <end position="172"/>
    </location>
</feature>
<dbReference type="InterPro" id="IPR004670">
    <property type="entry name" value="NhaA"/>
</dbReference>
<keyword evidence="5 6" id="KW-0472">Membrane</keyword>
<accession>A0A6J7KQB4</accession>